<dbReference type="AlphaFoldDB" id="A0A0D1LWG2"/>
<organism evidence="1 2">
    <name type="scientific">Weissella cibaria</name>
    <dbReference type="NCBI Taxonomy" id="137591"/>
    <lineage>
        <taxon>Bacteria</taxon>
        <taxon>Bacillati</taxon>
        <taxon>Bacillota</taxon>
        <taxon>Bacilli</taxon>
        <taxon>Lactobacillales</taxon>
        <taxon>Lactobacillaceae</taxon>
        <taxon>Weissella</taxon>
    </lineage>
</organism>
<comment type="caution">
    <text evidence="1">The sequence shown here is derived from an EMBL/GenBank/DDBJ whole genome shotgun (WGS) entry which is preliminary data.</text>
</comment>
<evidence type="ECO:0000313" key="1">
    <source>
        <dbReference type="EMBL" id="KIU22656.1"/>
    </source>
</evidence>
<accession>A0A0D1LWG2</accession>
<proteinExistence type="predicted"/>
<dbReference type="Proteomes" id="UP000032287">
    <property type="component" value="Unassembled WGS sequence"/>
</dbReference>
<dbReference type="RefSeq" id="WP_155722961.1">
    <property type="nucleotide sequence ID" value="NZ_CP012873.1"/>
</dbReference>
<name>A0A0D1LWG2_9LACO</name>
<evidence type="ECO:0000313" key="2">
    <source>
        <dbReference type="Proteomes" id="UP000032287"/>
    </source>
</evidence>
<gene>
    <name evidence="1" type="ORF">QX99_00160</name>
</gene>
<reference evidence="1 2" key="1">
    <citation type="journal article" date="2015" name="Microbiology (Mosc.)">
        <title>Genomics of the Weissella cibaria species with an examination of its metabolic traits.</title>
        <authorList>
            <person name="Lynch K.M."/>
            <person name="Lucid A."/>
            <person name="Arendt E.K."/>
            <person name="Sleator R.D."/>
            <person name="Lucey B."/>
            <person name="Coffey A."/>
        </authorList>
    </citation>
    <scope>NUCLEOTIDE SEQUENCE [LARGE SCALE GENOMIC DNA]</scope>
    <source>
        <strain evidence="1 2">MG1</strain>
    </source>
</reference>
<protein>
    <submittedName>
        <fullName evidence="1">Uncharacterized protein</fullName>
    </submittedName>
</protein>
<dbReference type="EMBL" id="JWHU01000001">
    <property type="protein sequence ID" value="KIU22656.1"/>
    <property type="molecule type" value="Genomic_DNA"/>
</dbReference>
<dbReference type="PATRIC" id="fig|137591.25.peg.161"/>
<sequence>MMTLFMSAMSLGAAVAAAIAYIITFRLEDKEDLDSDIEQVDSTVATKVAVQH</sequence>
<keyword evidence="2" id="KW-1185">Reference proteome</keyword>